<dbReference type="Proteomes" id="UP000249725">
    <property type="component" value="Unassembled WGS sequence"/>
</dbReference>
<dbReference type="RefSeq" id="WP_111516457.1">
    <property type="nucleotide sequence ID" value="NZ_QFYR01000006.1"/>
</dbReference>
<sequence length="174" mass="18318">MAEALDPAIPRQIDDLAQEVLREACERELMISAAESCTGGLLASLLTDIPGQSHAFERGFVTYTNEAKNEMLGVSMEILDNDGAVSERAAVAMAEGALAHSRADLAVSITGFAEGGPGQPAGLVHFACASKDGATHHVEKRFGDIGRAQLRVCALETALMLLRDQLAQSRKAAA</sequence>
<dbReference type="Gene3D" id="3.90.950.20">
    <property type="entry name" value="CinA-like"/>
    <property type="match status" value="1"/>
</dbReference>
<dbReference type="AlphaFoldDB" id="A0A328ADC6"/>
<evidence type="ECO:0000313" key="3">
    <source>
        <dbReference type="Proteomes" id="UP000249725"/>
    </source>
</evidence>
<organism evidence="2 3">
    <name type="scientific">Phenylobacterium deserti</name>
    <dbReference type="NCBI Taxonomy" id="1914756"/>
    <lineage>
        <taxon>Bacteria</taxon>
        <taxon>Pseudomonadati</taxon>
        <taxon>Pseudomonadota</taxon>
        <taxon>Alphaproteobacteria</taxon>
        <taxon>Caulobacterales</taxon>
        <taxon>Caulobacteraceae</taxon>
        <taxon>Phenylobacterium</taxon>
    </lineage>
</organism>
<accession>A0A328ADC6</accession>
<evidence type="ECO:0000259" key="1">
    <source>
        <dbReference type="Pfam" id="PF02464"/>
    </source>
</evidence>
<dbReference type="InterPro" id="IPR008136">
    <property type="entry name" value="CinA_C"/>
</dbReference>
<keyword evidence="3" id="KW-1185">Reference proteome</keyword>
<evidence type="ECO:0000313" key="2">
    <source>
        <dbReference type="EMBL" id="RAK50728.1"/>
    </source>
</evidence>
<reference evidence="3" key="1">
    <citation type="submission" date="2018-05" db="EMBL/GenBank/DDBJ databases">
        <authorList>
            <person name="Li X."/>
        </authorList>
    </citation>
    <scope>NUCLEOTIDE SEQUENCE [LARGE SCALE GENOMIC DNA]</scope>
    <source>
        <strain evidence="3">YIM 73061</strain>
    </source>
</reference>
<dbReference type="EMBL" id="QFYR01000006">
    <property type="protein sequence ID" value="RAK50728.1"/>
    <property type="molecule type" value="Genomic_DNA"/>
</dbReference>
<dbReference type="NCBIfam" id="TIGR00199">
    <property type="entry name" value="PncC_domain"/>
    <property type="match status" value="1"/>
</dbReference>
<dbReference type="InterPro" id="IPR036653">
    <property type="entry name" value="CinA-like_C"/>
</dbReference>
<comment type="caution">
    <text evidence="2">The sequence shown here is derived from an EMBL/GenBank/DDBJ whole genome shotgun (WGS) entry which is preliminary data.</text>
</comment>
<dbReference type="SUPFAM" id="SSF142433">
    <property type="entry name" value="CinA-like"/>
    <property type="match status" value="1"/>
</dbReference>
<name>A0A328ADC6_9CAUL</name>
<feature type="domain" description="CinA C-terminal" evidence="1">
    <location>
        <begin position="15"/>
        <end position="165"/>
    </location>
</feature>
<gene>
    <name evidence="2" type="ORF">DJ018_18440</name>
</gene>
<proteinExistence type="predicted"/>
<dbReference type="Pfam" id="PF02464">
    <property type="entry name" value="CinA"/>
    <property type="match status" value="1"/>
</dbReference>
<protein>
    <submittedName>
        <fullName evidence="2">CinA family protein</fullName>
    </submittedName>
</protein>
<dbReference type="OrthoDB" id="9801454at2"/>